<dbReference type="RefSeq" id="WP_169115224.1">
    <property type="nucleotide sequence ID" value="NZ_JAAAUB010000002.1"/>
</dbReference>
<keyword evidence="7" id="KW-0690">Ribosome biogenesis</keyword>
<feature type="binding site" evidence="7">
    <location>
        <position position="108"/>
    </location>
    <ligand>
        <name>Zn(2+)</name>
        <dbReference type="ChEBI" id="CHEBI:29105"/>
        <note>catalytic</note>
    </ligand>
</feature>
<dbReference type="PANTHER" id="PTHR46986">
    <property type="entry name" value="ENDORIBONUCLEASE YBEY, CHLOROPLASTIC"/>
    <property type="match status" value="1"/>
</dbReference>
<dbReference type="InterPro" id="IPR023091">
    <property type="entry name" value="MetalPrtase_cat_dom_sf_prd"/>
</dbReference>
<keyword evidence="9" id="KW-1185">Reference proteome</keyword>
<dbReference type="EC" id="3.1.-.-" evidence="7"/>
<evidence type="ECO:0000313" key="8">
    <source>
        <dbReference type="EMBL" id="NMH16023.1"/>
    </source>
</evidence>
<organism evidence="8 9">
    <name type="scientific">Tepidiphilus baoligensis</name>
    <dbReference type="NCBI Taxonomy" id="2698687"/>
    <lineage>
        <taxon>Bacteria</taxon>
        <taxon>Pseudomonadati</taxon>
        <taxon>Pseudomonadota</taxon>
        <taxon>Hydrogenophilia</taxon>
        <taxon>Hydrogenophilales</taxon>
        <taxon>Hydrogenophilaceae</taxon>
        <taxon>Tepidiphilus</taxon>
    </lineage>
</organism>
<keyword evidence="5 7" id="KW-0378">Hydrolase</keyword>
<dbReference type="Proteomes" id="UP000669605">
    <property type="component" value="Unassembled WGS sequence"/>
</dbReference>
<keyword evidence="7" id="KW-0963">Cytoplasm</keyword>
<feature type="binding site" evidence="7">
    <location>
        <position position="118"/>
    </location>
    <ligand>
        <name>Zn(2+)</name>
        <dbReference type="ChEBI" id="CHEBI:29105"/>
        <note>catalytic</note>
    </ligand>
</feature>
<evidence type="ECO:0000256" key="3">
    <source>
        <dbReference type="ARBA" id="ARBA00022723"/>
    </source>
</evidence>
<dbReference type="InterPro" id="IPR020549">
    <property type="entry name" value="YbeY_CS"/>
</dbReference>
<evidence type="ECO:0000256" key="6">
    <source>
        <dbReference type="ARBA" id="ARBA00022833"/>
    </source>
</evidence>
<keyword evidence="2 7" id="KW-0540">Nuclease</keyword>
<dbReference type="Pfam" id="PF02130">
    <property type="entry name" value="YbeY"/>
    <property type="match status" value="1"/>
</dbReference>
<comment type="similarity">
    <text evidence="1 7">Belongs to the endoribonuclease YbeY family.</text>
</comment>
<dbReference type="PANTHER" id="PTHR46986:SF1">
    <property type="entry name" value="ENDORIBONUCLEASE YBEY, CHLOROPLASTIC"/>
    <property type="match status" value="1"/>
</dbReference>
<keyword evidence="4 7" id="KW-0255">Endonuclease</keyword>
<evidence type="ECO:0000256" key="2">
    <source>
        <dbReference type="ARBA" id="ARBA00022722"/>
    </source>
</evidence>
<dbReference type="PROSITE" id="PS01306">
    <property type="entry name" value="UPF0054"/>
    <property type="match status" value="1"/>
</dbReference>
<evidence type="ECO:0000256" key="5">
    <source>
        <dbReference type="ARBA" id="ARBA00022801"/>
    </source>
</evidence>
<reference evidence="8 9" key="1">
    <citation type="journal article" date="2020" name="Curr. Microbiol.">
        <title>Tepidiphilus baoligensis sp. nov., a Novel Bacterium of the Family Hydrogenophilaceae Isolated from an Oil Reservoir.</title>
        <authorList>
            <person name="Zhang X."/>
            <person name="Wang G."/>
            <person name="Ma X."/>
            <person name="Yu J."/>
            <person name="You J."/>
            <person name="Xue Y."/>
            <person name="Ma Y."/>
        </authorList>
    </citation>
    <scope>NUCLEOTIDE SEQUENCE [LARGE SCALE GENOMIC DNA]</scope>
    <source>
        <strain evidence="8 9">B18-69</strain>
    </source>
</reference>
<sequence>MKRLRLSYQRVCSAEVPPRAAVLRWVRAALQKGEAQVAVRFVDTEEGRELNRRFRGKDYATNVLSFVYDVPEEAGLMGDLVLCAPVVEREAAEQGKPLAAHYAHLIVHGMLHLQGYDHEDDSQAAEMEALERDVLGRLGFPDPYVDEER</sequence>
<accession>A0ABX1QJ30</accession>
<dbReference type="InterPro" id="IPR002036">
    <property type="entry name" value="YbeY"/>
</dbReference>
<name>A0ABX1QJ30_9PROT</name>
<comment type="caution">
    <text evidence="8">The sequence shown here is derived from an EMBL/GenBank/DDBJ whole genome shotgun (WGS) entry which is preliminary data.</text>
</comment>
<dbReference type="SUPFAM" id="SSF55486">
    <property type="entry name" value="Metalloproteases ('zincins'), catalytic domain"/>
    <property type="match status" value="1"/>
</dbReference>
<dbReference type="EMBL" id="JAAAUB010000002">
    <property type="protein sequence ID" value="NMH16023.1"/>
    <property type="molecule type" value="Genomic_DNA"/>
</dbReference>
<evidence type="ECO:0000313" key="9">
    <source>
        <dbReference type="Proteomes" id="UP000669605"/>
    </source>
</evidence>
<gene>
    <name evidence="7 8" type="primary">ybeY</name>
    <name evidence="8" type="ORF">GV368_02630</name>
</gene>
<keyword evidence="6 7" id="KW-0862">Zinc</keyword>
<comment type="function">
    <text evidence="7">Single strand-specific metallo-endoribonuclease involved in late-stage 70S ribosome quality control and in maturation of the 3' terminus of the 16S rRNA.</text>
</comment>
<dbReference type="NCBIfam" id="TIGR00043">
    <property type="entry name" value="rRNA maturation RNase YbeY"/>
    <property type="match status" value="1"/>
</dbReference>
<feature type="binding site" evidence="7">
    <location>
        <position position="112"/>
    </location>
    <ligand>
        <name>Zn(2+)</name>
        <dbReference type="ChEBI" id="CHEBI:29105"/>
        <note>catalytic</note>
    </ligand>
</feature>
<keyword evidence="3 7" id="KW-0479">Metal-binding</keyword>
<proteinExistence type="inferred from homology"/>
<comment type="subcellular location">
    <subcellularLocation>
        <location evidence="7">Cytoplasm</location>
    </subcellularLocation>
</comment>
<evidence type="ECO:0000256" key="7">
    <source>
        <dbReference type="HAMAP-Rule" id="MF_00009"/>
    </source>
</evidence>
<evidence type="ECO:0000256" key="1">
    <source>
        <dbReference type="ARBA" id="ARBA00010875"/>
    </source>
</evidence>
<keyword evidence="7" id="KW-0698">rRNA processing</keyword>
<evidence type="ECO:0000256" key="4">
    <source>
        <dbReference type="ARBA" id="ARBA00022759"/>
    </source>
</evidence>
<protein>
    <recommendedName>
        <fullName evidence="7">Endoribonuclease YbeY</fullName>
        <ecNumber evidence="7">3.1.-.-</ecNumber>
    </recommendedName>
</protein>
<comment type="cofactor">
    <cofactor evidence="7">
        <name>Zn(2+)</name>
        <dbReference type="ChEBI" id="CHEBI:29105"/>
    </cofactor>
    <text evidence="7">Binds 1 zinc ion.</text>
</comment>
<dbReference type="Gene3D" id="3.40.390.30">
    <property type="entry name" value="Metalloproteases ('zincins'), catalytic domain"/>
    <property type="match status" value="1"/>
</dbReference>
<dbReference type="HAMAP" id="MF_00009">
    <property type="entry name" value="Endoribonucl_YbeY"/>
    <property type="match status" value="1"/>
</dbReference>